<proteinExistence type="predicted"/>
<keyword evidence="3 6" id="KW-0812">Transmembrane</keyword>
<dbReference type="AlphaFoldDB" id="A0A2U2DY20"/>
<feature type="transmembrane region" description="Helical" evidence="6">
    <location>
        <begin position="20"/>
        <end position="42"/>
    </location>
</feature>
<evidence type="ECO:0000256" key="1">
    <source>
        <dbReference type="ARBA" id="ARBA00004651"/>
    </source>
</evidence>
<evidence type="ECO:0000256" key="2">
    <source>
        <dbReference type="ARBA" id="ARBA00022475"/>
    </source>
</evidence>
<feature type="transmembrane region" description="Helical" evidence="6">
    <location>
        <begin position="48"/>
        <end position="67"/>
    </location>
</feature>
<evidence type="ECO:0008006" key="9">
    <source>
        <dbReference type="Google" id="ProtNLM"/>
    </source>
</evidence>
<evidence type="ECO:0000256" key="3">
    <source>
        <dbReference type="ARBA" id="ARBA00022692"/>
    </source>
</evidence>
<evidence type="ECO:0000313" key="8">
    <source>
        <dbReference type="Proteomes" id="UP000245252"/>
    </source>
</evidence>
<protein>
    <recommendedName>
        <fullName evidence="9">Lysylphosphatidylglycerol synthetase family protein</fullName>
    </recommendedName>
</protein>
<evidence type="ECO:0000256" key="6">
    <source>
        <dbReference type="SAM" id="Phobius"/>
    </source>
</evidence>
<evidence type="ECO:0000256" key="4">
    <source>
        <dbReference type="ARBA" id="ARBA00022989"/>
    </source>
</evidence>
<dbReference type="OrthoDB" id="421014at2"/>
<dbReference type="Pfam" id="PF03706">
    <property type="entry name" value="LPG_synthase_TM"/>
    <property type="match status" value="1"/>
</dbReference>
<dbReference type="EMBL" id="QFBC01000001">
    <property type="protein sequence ID" value="PWE58225.1"/>
    <property type="molecule type" value="Genomic_DNA"/>
</dbReference>
<comment type="subcellular location">
    <subcellularLocation>
        <location evidence="1">Cell membrane</location>
        <topology evidence="1">Multi-pass membrane protein</topology>
    </subcellularLocation>
</comment>
<feature type="transmembrane region" description="Helical" evidence="6">
    <location>
        <begin position="134"/>
        <end position="154"/>
    </location>
</feature>
<evidence type="ECO:0000313" key="7">
    <source>
        <dbReference type="EMBL" id="PWE58225.1"/>
    </source>
</evidence>
<feature type="transmembrane region" description="Helical" evidence="6">
    <location>
        <begin position="160"/>
        <end position="183"/>
    </location>
</feature>
<accession>A0A2U2DY20</accession>
<comment type="caution">
    <text evidence="7">The sequence shown here is derived from an EMBL/GenBank/DDBJ whole genome shotgun (WGS) entry which is preliminary data.</text>
</comment>
<keyword evidence="4 6" id="KW-1133">Transmembrane helix</keyword>
<dbReference type="RefSeq" id="WP_109456743.1">
    <property type="nucleotide sequence ID" value="NZ_QFBC01000001.1"/>
</dbReference>
<sequence length="321" mass="34622">MNSRKDASRERGILRNRMVILAVAVMAGYAAFIEWAFGWAVLFREFAAVGYMPLSLALAALVGTYFIRCWRIHDYFPAETSGRFLLLFRVTQVHNLLNIMLPLRTGETSFPLLMRSEFGMPLARATAALLVMRLLDLHALFAAAGIGIVIGAGYRPPAAALWFTFLLSPVAFYAMKRPVFAFLSDRLPEKLRRLVDEVDRGMPVDMLAFVRAWMVTVANWGIKVVVLAWALALMGVEPFAACFGGALGGELSSVLPVHAPGGVGTYPAGIVAGALSFGAPAKGEAFAILGRASVNAHLLILVSALAGTGLALLLSRRSPKT</sequence>
<keyword evidence="2" id="KW-1003">Cell membrane</keyword>
<dbReference type="InterPro" id="IPR022791">
    <property type="entry name" value="L-PG_synthase/AglD"/>
</dbReference>
<name>A0A2U2DY20_9HYPH</name>
<gene>
    <name evidence="7" type="ORF">DEM27_03350</name>
</gene>
<keyword evidence="5 6" id="KW-0472">Membrane</keyword>
<keyword evidence="8" id="KW-1185">Reference proteome</keyword>
<dbReference type="GO" id="GO:0005886">
    <property type="term" value="C:plasma membrane"/>
    <property type="evidence" value="ECO:0007669"/>
    <property type="project" value="UniProtKB-SubCell"/>
</dbReference>
<reference evidence="7 8" key="1">
    <citation type="submission" date="2018-05" db="EMBL/GenBank/DDBJ databases">
        <title>The draft genome of strain NS-104.</title>
        <authorList>
            <person name="Hang P."/>
            <person name="Jiang J."/>
        </authorList>
    </citation>
    <scope>NUCLEOTIDE SEQUENCE [LARGE SCALE GENOMIC DNA]</scope>
    <source>
        <strain evidence="7 8">NS-104</strain>
    </source>
</reference>
<evidence type="ECO:0000256" key="5">
    <source>
        <dbReference type="ARBA" id="ARBA00023136"/>
    </source>
</evidence>
<dbReference type="Proteomes" id="UP000245252">
    <property type="component" value="Unassembled WGS sequence"/>
</dbReference>
<feature type="transmembrane region" description="Helical" evidence="6">
    <location>
        <begin position="296"/>
        <end position="315"/>
    </location>
</feature>
<organism evidence="7 8">
    <name type="scientific">Metarhizobium album</name>
    <dbReference type="NCBI Taxonomy" id="2182425"/>
    <lineage>
        <taxon>Bacteria</taxon>
        <taxon>Pseudomonadati</taxon>
        <taxon>Pseudomonadota</taxon>
        <taxon>Alphaproteobacteria</taxon>
        <taxon>Hyphomicrobiales</taxon>
        <taxon>Rhizobiaceae</taxon>
        <taxon>Metarhizobium</taxon>
    </lineage>
</organism>